<organism evidence="2 3">
    <name type="scientific">Trichoderma asperellum (strain ATCC 204424 / CBS 433.97 / NBRC 101777)</name>
    <dbReference type="NCBI Taxonomy" id="1042311"/>
    <lineage>
        <taxon>Eukaryota</taxon>
        <taxon>Fungi</taxon>
        <taxon>Dikarya</taxon>
        <taxon>Ascomycota</taxon>
        <taxon>Pezizomycotina</taxon>
        <taxon>Sordariomycetes</taxon>
        <taxon>Hypocreomycetidae</taxon>
        <taxon>Hypocreales</taxon>
        <taxon>Hypocreaceae</taxon>
        <taxon>Trichoderma</taxon>
    </lineage>
</organism>
<reference evidence="2 3" key="1">
    <citation type="submission" date="2016-07" db="EMBL/GenBank/DDBJ databases">
        <title>Multiple horizontal gene transfer events from other fungi enriched the ability of initially mycotrophic Trichoderma (Ascomycota) to feed on dead plant biomass.</title>
        <authorList>
            <consortium name="DOE Joint Genome Institute"/>
            <person name="Aerts A."/>
            <person name="Atanasova L."/>
            <person name="Chenthamara K."/>
            <person name="Zhang J."/>
            <person name="Grujic M."/>
            <person name="Henrissat B."/>
            <person name="Kuo A."/>
            <person name="Salamov A."/>
            <person name="Lipzen A."/>
            <person name="Labutti K."/>
            <person name="Barry K."/>
            <person name="Miao Y."/>
            <person name="Rahimi M.J."/>
            <person name="Shen Q."/>
            <person name="Grigoriev I.V."/>
            <person name="Kubicek C.P."/>
            <person name="Druzhinina I.S."/>
        </authorList>
    </citation>
    <scope>NUCLEOTIDE SEQUENCE [LARGE SCALE GENOMIC DNA]</scope>
    <source>
        <strain evidence="2 3">CBS 433.97</strain>
    </source>
</reference>
<keyword evidence="3" id="KW-1185">Reference proteome</keyword>
<proteinExistence type="predicted"/>
<accession>A0A2T3YZF6</accession>
<sequence length="106" mass="11011">MFWVSIVLASTLTGLATAQSSSWTVNFYSSPDCSAESLTSTYTGTDFYTEYKVSPPGQYLTVTKTGDASYQGALVSSDPGATFVTALVGQGCVKGPVGGATLFQIV</sequence>
<dbReference type="Proteomes" id="UP000240493">
    <property type="component" value="Unassembled WGS sequence"/>
</dbReference>
<feature type="chain" id="PRO_5015711807" evidence="1">
    <location>
        <begin position="19"/>
        <end position="106"/>
    </location>
</feature>
<keyword evidence="1" id="KW-0732">Signal</keyword>
<name>A0A2T3YZF6_TRIA4</name>
<gene>
    <name evidence="2" type="ORF">M441DRAFT_39146</name>
</gene>
<evidence type="ECO:0000256" key="1">
    <source>
        <dbReference type="SAM" id="SignalP"/>
    </source>
</evidence>
<evidence type="ECO:0000313" key="2">
    <source>
        <dbReference type="EMBL" id="PTB37938.1"/>
    </source>
</evidence>
<dbReference type="EMBL" id="KZ679266">
    <property type="protein sequence ID" value="PTB37938.1"/>
    <property type="molecule type" value="Genomic_DNA"/>
</dbReference>
<dbReference type="OrthoDB" id="10393169at2759"/>
<evidence type="ECO:0000313" key="3">
    <source>
        <dbReference type="Proteomes" id="UP000240493"/>
    </source>
</evidence>
<feature type="signal peptide" evidence="1">
    <location>
        <begin position="1"/>
        <end position="18"/>
    </location>
</feature>
<protein>
    <submittedName>
        <fullName evidence="2">Uncharacterized protein</fullName>
    </submittedName>
</protein>
<dbReference type="AlphaFoldDB" id="A0A2T3YZF6"/>